<keyword evidence="2" id="KW-1185">Reference proteome</keyword>
<dbReference type="EMBL" id="AP025564">
    <property type="protein sequence ID" value="BDE96719.1"/>
    <property type="molecule type" value="Genomic_DNA"/>
</dbReference>
<reference evidence="1 2" key="1">
    <citation type="submission" date="2022-01" db="EMBL/GenBank/DDBJ databases">
        <title>Novel bile acid biosynthetic pathways are enriched in the microbiome of centenarians.</title>
        <authorList>
            <person name="Sato Y."/>
            <person name="Atarashi K."/>
            <person name="Plichta R.D."/>
            <person name="Arai Y."/>
            <person name="Sasajima S."/>
            <person name="Kearney M.S."/>
            <person name="Suda W."/>
            <person name="Takeshita K."/>
            <person name="Sasaki T."/>
            <person name="Okamoto S."/>
            <person name="Skelly N.A."/>
            <person name="Okamura Y."/>
            <person name="Vlamakis H."/>
            <person name="Li Y."/>
            <person name="Tanoue T."/>
            <person name="Takei H."/>
            <person name="Nittono H."/>
            <person name="Narushima S."/>
            <person name="Irie J."/>
            <person name="Itoh H."/>
            <person name="Moriya K."/>
            <person name="Sugiura Y."/>
            <person name="Suematsu M."/>
            <person name="Moritoki N."/>
            <person name="Shibata S."/>
            <person name="Littman R.D."/>
            <person name="Fischbach A.M."/>
            <person name="Uwamino Y."/>
            <person name="Inoue T."/>
            <person name="Honda A."/>
            <person name="Hattori M."/>
            <person name="Murai T."/>
            <person name="Xavier J.R."/>
            <person name="Hirose N."/>
            <person name="Honda K."/>
        </authorList>
    </citation>
    <scope>NUCLEOTIDE SEQUENCE [LARGE SCALE GENOMIC DNA]</scope>
    <source>
        <strain evidence="1 2">CE91-St30</strain>
    </source>
</reference>
<proteinExistence type="predicted"/>
<protein>
    <submittedName>
        <fullName evidence="1">Uncharacterized protein</fullName>
    </submittedName>
</protein>
<organism evidence="1 2">
    <name type="scientific">Raoultibacter timonensis</name>
    <dbReference type="NCBI Taxonomy" id="1907662"/>
    <lineage>
        <taxon>Bacteria</taxon>
        <taxon>Bacillati</taxon>
        <taxon>Actinomycetota</taxon>
        <taxon>Coriobacteriia</taxon>
        <taxon>Eggerthellales</taxon>
        <taxon>Eggerthellaceae</taxon>
        <taxon>Raoultibacter</taxon>
    </lineage>
</organism>
<evidence type="ECO:0000313" key="2">
    <source>
        <dbReference type="Proteomes" id="UP001320544"/>
    </source>
</evidence>
<name>A0ABM7WK47_9ACTN</name>
<gene>
    <name evidence="1" type="ORF">CE91St30_20520</name>
</gene>
<evidence type="ECO:0000313" key="1">
    <source>
        <dbReference type="EMBL" id="BDE96719.1"/>
    </source>
</evidence>
<accession>A0ABM7WK47</accession>
<dbReference type="Proteomes" id="UP001320544">
    <property type="component" value="Chromosome"/>
</dbReference>
<sequence length="106" mass="11675">MPGDAKKEKSEWAGKPGSVVGTIIYLERMSPCASSTQPERTEGQPYRVPICACSRWGLPSRAVADALVRSYRTVSAFPPFPRTEACFREGVFFSVALIRRVAPPSR</sequence>